<dbReference type="GO" id="GO:0005829">
    <property type="term" value="C:cytosol"/>
    <property type="evidence" value="ECO:0007669"/>
    <property type="project" value="TreeGrafter"/>
</dbReference>
<dbReference type="SUPFAM" id="SSF51206">
    <property type="entry name" value="cAMP-binding domain-like"/>
    <property type="match status" value="2"/>
</dbReference>
<feature type="domain" description="RGS" evidence="3">
    <location>
        <begin position="448"/>
        <end position="578"/>
    </location>
</feature>
<dbReference type="InterPro" id="IPR014710">
    <property type="entry name" value="RmlC-like_jellyroll"/>
</dbReference>
<dbReference type="PANTHER" id="PTHR11635">
    <property type="entry name" value="CAMP-DEPENDENT PROTEIN KINASE REGULATORY CHAIN"/>
    <property type="match status" value="1"/>
</dbReference>
<gene>
    <name evidence="4" type="ORF">AaE_005005</name>
</gene>
<feature type="domain" description="Cyclic nucleotide-binding" evidence="2">
    <location>
        <begin position="179"/>
        <end position="320"/>
    </location>
</feature>
<dbReference type="SMART" id="SM00100">
    <property type="entry name" value="cNMP"/>
    <property type="match status" value="2"/>
</dbReference>
<dbReference type="PROSITE" id="PS50042">
    <property type="entry name" value="CNMP_BINDING_3"/>
    <property type="match status" value="2"/>
</dbReference>
<dbReference type="Pfam" id="PF00615">
    <property type="entry name" value="RGS"/>
    <property type="match status" value="1"/>
</dbReference>
<dbReference type="PROSITE" id="PS50132">
    <property type="entry name" value="RGS"/>
    <property type="match status" value="1"/>
</dbReference>
<reference evidence="4 5" key="1">
    <citation type="submission" date="2019-06" db="EMBL/GenBank/DDBJ databases">
        <title>Genomics analysis of Aphanomyces spp. identifies a new class of oomycete effector associated with host adaptation.</title>
        <authorList>
            <person name="Gaulin E."/>
        </authorList>
    </citation>
    <scope>NUCLEOTIDE SEQUENCE [LARGE SCALE GENOMIC DNA]</scope>
    <source>
        <strain evidence="4 5">E</strain>
    </source>
</reference>
<dbReference type="Pfam" id="PF00027">
    <property type="entry name" value="cNMP_binding"/>
    <property type="match status" value="1"/>
</dbReference>
<dbReference type="GO" id="GO:0005952">
    <property type="term" value="C:cAMP-dependent protein kinase complex"/>
    <property type="evidence" value="ECO:0007669"/>
    <property type="project" value="InterPro"/>
</dbReference>
<protein>
    <recommendedName>
        <fullName evidence="6">Cyclic nucleotide-binding domain-containing protein</fullName>
    </recommendedName>
</protein>
<feature type="domain" description="Cyclic nucleotide-binding" evidence="2">
    <location>
        <begin position="379"/>
        <end position="422"/>
    </location>
</feature>
<organism evidence="4 5">
    <name type="scientific">Aphanomyces astaci</name>
    <name type="common">Crayfish plague agent</name>
    <dbReference type="NCBI Taxonomy" id="112090"/>
    <lineage>
        <taxon>Eukaryota</taxon>
        <taxon>Sar</taxon>
        <taxon>Stramenopiles</taxon>
        <taxon>Oomycota</taxon>
        <taxon>Saprolegniomycetes</taxon>
        <taxon>Saprolegniales</taxon>
        <taxon>Verrucalvaceae</taxon>
        <taxon>Aphanomyces</taxon>
    </lineage>
</organism>
<evidence type="ECO:0000256" key="1">
    <source>
        <dbReference type="SAM" id="MobiDB-lite"/>
    </source>
</evidence>
<name>A0A6A5AHK3_APHAT</name>
<evidence type="ECO:0008006" key="6">
    <source>
        <dbReference type="Google" id="ProtNLM"/>
    </source>
</evidence>
<dbReference type="InterPro" id="IPR000595">
    <property type="entry name" value="cNMP-bd_dom"/>
</dbReference>
<dbReference type="CDD" id="cd00038">
    <property type="entry name" value="CAP_ED"/>
    <property type="match status" value="2"/>
</dbReference>
<comment type="caution">
    <text evidence="4">The sequence shown here is derived from an EMBL/GenBank/DDBJ whole genome shotgun (WGS) entry which is preliminary data.</text>
</comment>
<dbReference type="InterPro" id="IPR036305">
    <property type="entry name" value="RGS_sf"/>
</dbReference>
<dbReference type="EMBL" id="VJMI01010597">
    <property type="protein sequence ID" value="KAF0755341.1"/>
    <property type="molecule type" value="Genomic_DNA"/>
</dbReference>
<evidence type="ECO:0000313" key="5">
    <source>
        <dbReference type="Proteomes" id="UP000469452"/>
    </source>
</evidence>
<dbReference type="SMART" id="SM00315">
    <property type="entry name" value="RGS"/>
    <property type="match status" value="1"/>
</dbReference>
<accession>A0A6A5AHK3</accession>
<sequence>MFLSPEVVKDISLCFTPVKFKPGATIAFSKQEFLIVARGSVGVSTILPHAQKKVKVMELLCKKNIGDIVTHCAMRTSRIKLRRKSFLEAHERKYSGGKNVALLLDLVTVTADPTDGCVLLRLKRDKFVKMRAQHMMQARPNASMQVSLNKATRTAEDDWRLVTTVADDQIVDYLAGVPFFSDVKTSRLVALAGLCTYEVARKDDVVCKENDFGDKFYICITGALAVTVQTDVAAVPKVSHRSMSIVAASSNRRSVESHRPSIVVSQVLIRRIADGSYFGEISLILNMKRSATITAVEDSLLVYIDASAFRNFLKVCPDVKLHLERVIATRLLQNASKAHAATFLAAMSGDDHQRLAHLGQLEEVAKGTKLVVRHNDPVFYLVLNGKIEVDYDLPSGRMFVCLGPGGYFNELSDPSNQEPRPSHGARGQRATGAAPRALSRVLQHHDASLEHVINHYDAHELWLVYLEARPDNYEERIRYITNGVLFCEDADEFHLSCASFSSEDRVDQAKQVVEVYFGDNCDRPVALSAALRGDINAAIEATCIDDTLFAHARREIIDHMDTSVLADFKRSSKFASVLTKLVCLQDIPDHLSLPMKSHLNFHVFKHRPSHEIANRYAWTRATPR</sequence>
<dbReference type="InterPro" id="IPR050503">
    <property type="entry name" value="cAMP-dep_PK_reg_su-like"/>
</dbReference>
<dbReference type="PROSITE" id="PS00889">
    <property type="entry name" value="CNMP_BINDING_2"/>
    <property type="match status" value="1"/>
</dbReference>
<dbReference type="Proteomes" id="UP000469452">
    <property type="component" value="Unassembled WGS sequence"/>
</dbReference>
<dbReference type="AlphaFoldDB" id="A0A6A5AHK3"/>
<dbReference type="PANTHER" id="PTHR11635:SF152">
    <property type="entry name" value="CAMP-DEPENDENT PROTEIN KINASE TYPE I REGULATORY SUBUNIT-RELATED"/>
    <property type="match status" value="1"/>
</dbReference>
<dbReference type="InterPro" id="IPR016137">
    <property type="entry name" value="RGS"/>
</dbReference>
<feature type="region of interest" description="Disordered" evidence="1">
    <location>
        <begin position="411"/>
        <end position="430"/>
    </location>
</feature>
<evidence type="ECO:0000313" key="4">
    <source>
        <dbReference type="EMBL" id="KAF0755341.1"/>
    </source>
</evidence>
<proteinExistence type="predicted"/>
<dbReference type="SUPFAM" id="SSF48097">
    <property type="entry name" value="Regulator of G-protein signaling, RGS"/>
    <property type="match status" value="1"/>
</dbReference>
<evidence type="ECO:0000259" key="2">
    <source>
        <dbReference type="PROSITE" id="PS50042"/>
    </source>
</evidence>
<evidence type="ECO:0000259" key="3">
    <source>
        <dbReference type="PROSITE" id="PS50132"/>
    </source>
</evidence>
<dbReference type="InterPro" id="IPR018488">
    <property type="entry name" value="cNMP-bd_CS"/>
</dbReference>
<dbReference type="InterPro" id="IPR018490">
    <property type="entry name" value="cNMP-bd_dom_sf"/>
</dbReference>
<dbReference type="Gene3D" id="1.10.167.10">
    <property type="entry name" value="Regulator of G-protein Signalling 4, domain 2"/>
    <property type="match status" value="1"/>
</dbReference>
<dbReference type="Gene3D" id="2.60.120.10">
    <property type="entry name" value="Jelly Rolls"/>
    <property type="match status" value="1"/>
</dbReference>
<dbReference type="InterPro" id="IPR044926">
    <property type="entry name" value="RGS_subdomain_2"/>
</dbReference>